<dbReference type="PROSITE" id="PS00587">
    <property type="entry name" value="GLYCOSYL_HYDROL_F17"/>
    <property type="match status" value="1"/>
</dbReference>
<dbReference type="InterPro" id="IPR044965">
    <property type="entry name" value="Glyco_hydro_17_plant"/>
</dbReference>
<dbReference type="GO" id="GO:0005975">
    <property type="term" value="P:carbohydrate metabolic process"/>
    <property type="evidence" value="ECO:0007669"/>
    <property type="project" value="InterPro"/>
</dbReference>
<proteinExistence type="inferred from homology"/>
<evidence type="ECO:0000256" key="2">
    <source>
        <dbReference type="ARBA" id="ARBA00022801"/>
    </source>
</evidence>
<comment type="caution">
    <text evidence="6">The sequence shown here is derived from an EMBL/GenBank/DDBJ whole genome shotgun (WGS) entry which is preliminary data.</text>
</comment>
<dbReference type="Proteomes" id="UP001415857">
    <property type="component" value="Unassembled WGS sequence"/>
</dbReference>
<evidence type="ECO:0000256" key="1">
    <source>
        <dbReference type="ARBA" id="ARBA00008773"/>
    </source>
</evidence>
<dbReference type="AlphaFoldDB" id="A0AAP0RYU8"/>
<dbReference type="FunFam" id="3.20.20.80:FF:000010">
    <property type="entry name" value="glucan endo-1,3-beta-glucosidase, basic"/>
    <property type="match status" value="1"/>
</dbReference>
<comment type="similarity">
    <text evidence="1 4">Belongs to the glycosyl hydrolase 17 family.</text>
</comment>
<accession>A0AAP0RYU8</accession>
<keyword evidence="2 5" id="KW-0378">Hydrolase</keyword>
<dbReference type="PANTHER" id="PTHR32227">
    <property type="entry name" value="GLUCAN ENDO-1,3-BETA-GLUCOSIDASE BG1-RELATED-RELATED"/>
    <property type="match status" value="1"/>
</dbReference>
<gene>
    <name evidence="6" type="ORF">L1049_012286</name>
</gene>
<evidence type="ECO:0000313" key="6">
    <source>
        <dbReference type="EMBL" id="KAK9284027.1"/>
    </source>
</evidence>
<protein>
    <submittedName>
        <fullName evidence="6">Uncharacterized protein</fullName>
    </submittedName>
</protein>
<evidence type="ECO:0000256" key="4">
    <source>
        <dbReference type="RuleBase" id="RU004335"/>
    </source>
</evidence>
<keyword evidence="7" id="KW-1185">Reference proteome</keyword>
<dbReference type="Pfam" id="PF00332">
    <property type="entry name" value="Glyco_hydro_17"/>
    <property type="match status" value="1"/>
</dbReference>
<dbReference type="EMBL" id="JBBPBK010000006">
    <property type="protein sequence ID" value="KAK9284027.1"/>
    <property type="molecule type" value="Genomic_DNA"/>
</dbReference>
<keyword evidence="3 5" id="KW-0326">Glycosidase</keyword>
<evidence type="ECO:0000256" key="3">
    <source>
        <dbReference type="ARBA" id="ARBA00023295"/>
    </source>
</evidence>
<dbReference type="GO" id="GO:0004553">
    <property type="term" value="F:hydrolase activity, hydrolyzing O-glycosyl compounds"/>
    <property type="evidence" value="ECO:0007669"/>
    <property type="project" value="InterPro"/>
</dbReference>
<evidence type="ECO:0000256" key="5">
    <source>
        <dbReference type="RuleBase" id="RU004336"/>
    </source>
</evidence>
<dbReference type="SUPFAM" id="SSF51445">
    <property type="entry name" value="(Trans)glycosidases"/>
    <property type="match status" value="1"/>
</dbReference>
<dbReference type="InterPro" id="IPR017853">
    <property type="entry name" value="GH"/>
</dbReference>
<sequence>MLGDNLPSPREVIAMYKSRNIGRMRLYDPNPSALEALRGSGIQVLVGVRNEDIEELGNSYAAAENWVVTNIRPYWPDVHFRYIAVGNEVIPGYYARFVLAAMQNLHNALGSGGLWHHIKVSTSVPTSVMGVSYPPSAGSFSADSMLYMVPIAHYLNSIGAPLLANVYPYFSYMGDPRDISLAYALFTSRTAVVRDGGLSYSNLFDAIVDAFHASLEKAGAPQVRVVVAETGWPSAGDGGVASSENARVYNSNLVRHVLSYCGTPRRPGKPIETYLFAMFNENRKLGAAVEQHWGLFYPSKMPVYPIDFM</sequence>
<name>A0AAP0RYU8_LIQFO</name>
<organism evidence="6 7">
    <name type="scientific">Liquidambar formosana</name>
    <name type="common">Formosan gum</name>
    <dbReference type="NCBI Taxonomy" id="63359"/>
    <lineage>
        <taxon>Eukaryota</taxon>
        <taxon>Viridiplantae</taxon>
        <taxon>Streptophyta</taxon>
        <taxon>Embryophyta</taxon>
        <taxon>Tracheophyta</taxon>
        <taxon>Spermatophyta</taxon>
        <taxon>Magnoliopsida</taxon>
        <taxon>eudicotyledons</taxon>
        <taxon>Gunneridae</taxon>
        <taxon>Pentapetalae</taxon>
        <taxon>Saxifragales</taxon>
        <taxon>Altingiaceae</taxon>
        <taxon>Liquidambar</taxon>
    </lineage>
</organism>
<dbReference type="InterPro" id="IPR000490">
    <property type="entry name" value="Glyco_hydro_17"/>
</dbReference>
<reference evidence="6 7" key="1">
    <citation type="journal article" date="2024" name="Plant J.">
        <title>Genome sequences and population genomics reveal climatic adaptation and genomic divergence between two closely related sweetgum species.</title>
        <authorList>
            <person name="Xu W.Q."/>
            <person name="Ren C.Q."/>
            <person name="Zhang X.Y."/>
            <person name="Comes H.P."/>
            <person name="Liu X.H."/>
            <person name="Li Y.G."/>
            <person name="Kettle C.J."/>
            <person name="Jalonen R."/>
            <person name="Gaisberger H."/>
            <person name="Ma Y.Z."/>
            <person name="Qiu Y.X."/>
        </authorList>
    </citation>
    <scope>NUCLEOTIDE SEQUENCE [LARGE SCALE GENOMIC DNA]</scope>
    <source>
        <strain evidence="6">Hangzhou</strain>
    </source>
</reference>
<evidence type="ECO:0000313" key="7">
    <source>
        <dbReference type="Proteomes" id="UP001415857"/>
    </source>
</evidence>
<dbReference type="Gene3D" id="3.20.20.80">
    <property type="entry name" value="Glycosidases"/>
    <property type="match status" value="1"/>
</dbReference>